<reference evidence="2 3" key="2">
    <citation type="submission" date="2017-02" db="EMBL/GenBank/DDBJ databases">
        <title>A genome survey and senescence transcriptome analysis in Lentinula edodes.</title>
        <authorList>
            <person name="Sakamoto Y."/>
            <person name="Nakade K."/>
            <person name="Sato S."/>
            <person name="Yoshida Y."/>
            <person name="Miyazaki K."/>
            <person name="Natsume S."/>
            <person name="Konno N."/>
        </authorList>
    </citation>
    <scope>NUCLEOTIDE SEQUENCE [LARGE SCALE GENOMIC DNA]</scope>
    <source>
        <strain evidence="2 3">NBRC 111202</strain>
    </source>
</reference>
<sequence length="184" mass="20743">MTYLGVSDGGHGNIYMRSNNAMFTATHAVFDEKLFPRCKSSERHRSTRLPDRNPDPKDPIPPPGDDDVPIFHQPTTPQMRQDPEQDVAPPVPAEQPARDPSPPPQPRNEQPPAQEQLRRSGRVRRPPTRLTGDPRSSKKVIKNCWVFDVKSDGRKKACLVVKGFSQIEGLDDQVFSPVVWFETV</sequence>
<reference evidence="2 3" key="1">
    <citation type="submission" date="2016-08" db="EMBL/GenBank/DDBJ databases">
        <authorList>
            <consortium name="Lentinula edodes genome sequencing consortium"/>
            <person name="Sakamoto Y."/>
            <person name="Nakade K."/>
            <person name="Sato S."/>
            <person name="Yoshida Y."/>
            <person name="Miyazaki K."/>
            <person name="Natsume S."/>
            <person name="Konno N."/>
        </authorList>
    </citation>
    <scope>NUCLEOTIDE SEQUENCE [LARGE SCALE GENOMIC DNA]</scope>
    <source>
        <strain evidence="2 3">NBRC 111202</strain>
    </source>
</reference>
<dbReference type="AlphaFoldDB" id="A0A1Q3ESC8"/>
<evidence type="ECO:0000313" key="3">
    <source>
        <dbReference type="Proteomes" id="UP000188533"/>
    </source>
</evidence>
<feature type="region of interest" description="Disordered" evidence="1">
    <location>
        <begin position="40"/>
        <end position="136"/>
    </location>
</feature>
<evidence type="ECO:0000256" key="1">
    <source>
        <dbReference type="SAM" id="MobiDB-lite"/>
    </source>
</evidence>
<name>A0A1Q3ESC8_LENED</name>
<dbReference type="EMBL" id="BDGU01001555">
    <property type="protein sequence ID" value="GAW10078.1"/>
    <property type="molecule type" value="Genomic_DNA"/>
</dbReference>
<keyword evidence="3" id="KW-1185">Reference proteome</keyword>
<evidence type="ECO:0000313" key="2">
    <source>
        <dbReference type="EMBL" id="GAW10078.1"/>
    </source>
</evidence>
<dbReference type="Proteomes" id="UP000188533">
    <property type="component" value="Unassembled WGS sequence"/>
</dbReference>
<keyword evidence="2" id="KW-0808">Transferase</keyword>
<protein>
    <submittedName>
        <fullName evidence="2">Reverse transcriptase RNA-dependent DNA partial</fullName>
    </submittedName>
</protein>
<proteinExistence type="predicted"/>
<keyword evidence="2" id="KW-0695">RNA-directed DNA polymerase</keyword>
<dbReference type="STRING" id="5353.A0A1Q3ESC8"/>
<organism evidence="2 3">
    <name type="scientific">Lentinula edodes</name>
    <name type="common">Shiitake mushroom</name>
    <name type="synonym">Lentinus edodes</name>
    <dbReference type="NCBI Taxonomy" id="5353"/>
    <lineage>
        <taxon>Eukaryota</taxon>
        <taxon>Fungi</taxon>
        <taxon>Dikarya</taxon>
        <taxon>Basidiomycota</taxon>
        <taxon>Agaricomycotina</taxon>
        <taxon>Agaricomycetes</taxon>
        <taxon>Agaricomycetidae</taxon>
        <taxon>Agaricales</taxon>
        <taxon>Marasmiineae</taxon>
        <taxon>Omphalotaceae</taxon>
        <taxon>Lentinula</taxon>
    </lineage>
</organism>
<keyword evidence="2" id="KW-0548">Nucleotidyltransferase</keyword>
<comment type="caution">
    <text evidence="2">The sequence shown here is derived from an EMBL/GenBank/DDBJ whole genome shotgun (WGS) entry which is preliminary data.</text>
</comment>
<feature type="compositionally biased region" description="Basic and acidic residues" evidence="1">
    <location>
        <begin position="40"/>
        <end position="58"/>
    </location>
</feature>
<accession>A0A1Q3ESC8</accession>
<gene>
    <name evidence="2" type="ORF">LENED_012307</name>
</gene>
<feature type="compositionally biased region" description="Pro residues" evidence="1">
    <location>
        <begin position="89"/>
        <end position="106"/>
    </location>
</feature>
<dbReference type="GO" id="GO:0003964">
    <property type="term" value="F:RNA-directed DNA polymerase activity"/>
    <property type="evidence" value="ECO:0007669"/>
    <property type="project" value="UniProtKB-KW"/>
</dbReference>